<evidence type="ECO:0000256" key="5">
    <source>
        <dbReference type="ARBA" id="ARBA00023163"/>
    </source>
</evidence>
<evidence type="ECO:0000313" key="10">
    <source>
        <dbReference type="EMBL" id="MDP2523976.1"/>
    </source>
</evidence>
<dbReference type="AlphaFoldDB" id="A0AAW7XHL4"/>
<feature type="domain" description="HTH luxR-type" evidence="7">
    <location>
        <begin position="245"/>
        <end position="310"/>
    </location>
</feature>
<organism evidence="9 11">
    <name type="scientific">Neptunomonas phycophila</name>
    <dbReference type="NCBI Taxonomy" id="1572645"/>
    <lineage>
        <taxon>Bacteria</taxon>
        <taxon>Pseudomonadati</taxon>
        <taxon>Pseudomonadota</taxon>
        <taxon>Gammaproteobacteria</taxon>
        <taxon>Oceanospirillales</taxon>
        <taxon>Oceanospirillaceae</taxon>
        <taxon>Neptunomonas</taxon>
    </lineage>
</organism>
<dbReference type="SUPFAM" id="SSF46894">
    <property type="entry name" value="C-terminal effector domain of the bipartite response regulators"/>
    <property type="match status" value="1"/>
</dbReference>
<evidence type="ECO:0000256" key="6">
    <source>
        <dbReference type="PROSITE-ProRule" id="PRU00169"/>
    </source>
</evidence>
<dbReference type="PROSITE" id="PS50043">
    <property type="entry name" value="HTH_LUXR_2"/>
    <property type="match status" value="1"/>
</dbReference>
<dbReference type="InterPro" id="IPR001789">
    <property type="entry name" value="Sig_transdc_resp-reg_receiver"/>
</dbReference>
<keyword evidence="4 9" id="KW-0238">DNA-binding</keyword>
<dbReference type="Pfam" id="PF00072">
    <property type="entry name" value="Response_reg"/>
    <property type="match status" value="1"/>
</dbReference>
<dbReference type="GO" id="GO:0006355">
    <property type="term" value="P:regulation of DNA-templated transcription"/>
    <property type="evidence" value="ECO:0007669"/>
    <property type="project" value="InterPro"/>
</dbReference>
<sequence>MSQANGVILVVDDSAESLGMLNTTLVMENYTVLVAMDGVQAISIAEKIQPDLVLMDAIMPNMDGFETCKAFKANTDLMDIPIVFMTGLSETEHVVKAFEAGGVDYVNKPIKLEELLARIKVHLNNSRLTRSARSALDGLSQAALACDRHGTLMWCTHSARVLLDVWHSEESAKVKVDPDLRKIDALPDGLRLPIKQWLDNEPEKHSFLTVKSYQNPISIRFLGIGLPGEYLLRLVEEDELSLRNRIRDRFELTDREAEVLMWLSRGKTNRDIGQILSMSPRTVNKHLEQIFKKLGVENRTSAAAVSLQFQSTL</sequence>
<accession>A0AAW7XHL4</accession>
<dbReference type="InterPro" id="IPR000792">
    <property type="entry name" value="Tscrpt_reg_LuxR_C"/>
</dbReference>
<evidence type="ECO:0000313" key="11">
    <source>
        <dbReference type="Proteomes" id="UP001169862"/>
    </source>
</evidence>
<dbReference type="EMBL" id="JAUYVO010000012">
    <property type="protein sequence ID" value="MDP2523976.1"/>
    <property type="molecule type" value="Genomic_DNA"/>
</dbReference>
<keyword evidence="3" id="KW-0805">Transcription regulation</keyword>
<name>A0AAW7XHL4_9GAMM</name>
<dbReference type="InterPro" id="IPR011006">
    <property type="entry name" value="CheY-like_superfamily"/>
</dbReference>
<dbReference type="Gene3D" id="3.40.50.2300">
    <property type="match status" value="1"/>
</dbReference>
<feature type="modified residue" description="4-aspartylphosphate" evidence="6">
    <location>
        <position position="56"/>
    </location>
</feature>
<dbReference type="Proteomes" id="UP001169862">
    <property type="component" value="Unassembled WGS sequence"/>
</dbReference>
<comment type="caution">
    <text evidence="9">The sequence shown here is derived from an EMBL/GenBank/DDBJ whole genome shotgun (WGS) entry which is preliminary data.</text>
</comment>
<feature type="domain" description="Response regulatory" evidence="8">
    <location>
        <begin position="7"/>
        <end position="123"/>
    </location>
</feature>
<proteinExistence type="predicted"/>
<dbReference type="RefSeq" id="WP_075178330.1">
    <property type="nucleotide sequence ID" value="NZ_CAXHZV010000015.1"/>
</dbReference>
<reference evidence="9" key="1">
    <citation type="submission" date="2023-07" db="EMBL/GenBank/DDBJ databases">
        <title>Genome content predicts the carbon catabolic preferences of heterotrophic bacteria.</title>
        <authorList>
            <person name="Gralka M."/>
        </authorList>
    </citation>
    <scope>NUCLEOTIDE SEQUENCE</scope>
    <source>
        <strain evidence="10">5G01</strain>
        <strain evidence="9">I2M16</strain>
    </source>
</reference>
<dbReference type="Gene3D" id="1.10.10.10">
    <property type="entry name" value="Winged helix-like DNA-binding domain superfamily/Winged helix DNA-binding domain"/>
    <property type="match status" value="1"/>
</dbReference>
<dbReference type="SMART" id="SM00448">
    <property type="entry name" value="REC"/>
    <property type="match status" value="1"/>
</dbReference>
<dbReference type="GO" id="GO:0000156">
    <property type="term" value="F:phosphorelay response regulator activity"/>
    <property type="evidence" value="ECO:0007669"/>
    <property type="project" value="TreeGrafter"/>
</dbReference>
<protein>
    <submittedName>
        <fullName evidence="9">DNA-binding response regulator</fullName>
    </submittedName>
</protein>
<keyword evidence="12" id="KW-1185">Reference proteome</keyword>
<dbReference type="EMBL" id="JAUOPG010000002">
    <property type="protein sequence ID" value="MDO6452468.1"/>
    <property type="molecule type" value="Genomic_DNA"/>
</dbReference>
<evidence type="ECO:0000256" key="3">
    <source>
        <dbReference type="ARBA" id="ARBA00023015"/>
    </source>
</evidence>
<evidence type="ECO:0000313" key="12">
    <source>
        <dbReference type="Proteomes" id="UP001177341"/>
    </source>
</evidence>
<dbReference type="SUPFAM" id="SSF52172">
    <property type="entry name" value="CheY-like"/>
    <property type="match status" value="1"/>
</dbReference>
<gene>
    <name evidence="9" type="ORF">Q4490_02715</name>
    <name evidence="10" type="ORF">Q8W30_15495</name>
</gene>
<dbReference type="PRINTS" id="PR00038">
    <property type="entry name" value="HTHLUXR"/>
</dbReference>
<dbReference type="InterPro" id="IPR016032">
    <property type="entry name" value="Sig_transdc_resp-reg_C-effctor"/>
</dbReference>
<evidence type="ECO:0000259" key="8">
    <source>
        <dbReference type="PROSITE" id="PS50110"/>
    </source>
</evidence>
<dbReference type="SMART" id="SM00421">
    <property type="entry name" value="HTH_LUXR"/>
    <property type="match status" value="1"/>
</dbReference>
<evidence type="ECO:0000256" key="1">
    <source>
        <dbReference type="ARBA" id="ARBA00022553"/>
    </source>
</evidence>
<dbReference type="GO" id="GO:0032993">
    <property type="term" value="C:protein-DNA complex"/>
    <property type="evidence" value="ECO:0007669"/>
    <property type="project" value="TreeGrafter"/>
</dbReference>
<keyword evidence="1 6" id="KW-0597">Phosphoprotein</keyword>
<evidence type="ECO:0000313" key="9">
    <source>
        <dbReference type="EMBL" id="MDO6452468.1"/>
    </source>
</evidence>
<dbReference type="PROSITE" id="PS50110">
    <property type="entry name" value="RESPONSE_REGULATORY"/>
    <property type="match status" value="1"/>
</dbReference>
<evidence type="ECO:0000256" key="2">
    <source>
        <dbReference type="ARBA" id="ARBA00023012"/>
    </source>
</evidence>
<evidence type="ECO:0000259" key="7">
    <source>
        <dbReference type="PROSITE" id="PS50043"/>
    </source>
</evidence>
<dbReference type="GO" id="GO:0000976">
    <property type="term" value="F:transcription cis-regulatory region binding"/>
    <property type="evidence" value="ECO:0007669"/>
    <property type="project" value="TreeGrafter"/>
</dbReference>
<dbReference type="PANTHER" id="PTHR48111">
    <property type="entry name" value="REGULATOR OF RPOS"/>
    <property type="match status" value="1"/>
</dbReference>
<evidence type="ECO:0000256" key="4">
    <source>
        <dbReference type="ARBA" id="ARBA00023125"/>
    </source>
</evidence>
<dbReference type="PANTHER" id="PTHR48111:SF1">
    <property type="entry name" value="TWO-COMPONENT RESPONSE REGULATOR ORR33"/>
    <property type="match status" value="1"/>
</dbReference>
<dbReference type="Pfam" id="PF00196">
    <property type="entry name" value="GerE"/>
    <property type="match status" value="1"/>
</dbReference>
<keyword evidence="5" id="KW-0804">Transcription</keyword>
<dbReference type="FunFam" id="1.10.10.10:FF:000153">
    <property type="entry name" value="LuxR family transcriptional regulator"/>
    <property type="match status" value="1"/>
</dbReference>
<dbReference type="CDD" id="cd06170">
    <property type="entry name" value="LuxR_C_like"/>
    <property type="match status" value="1"/>
</dbReference>
<keyword evidence="2" id="KW-0902">Two-component regulatory system</keyword>
<dbReference type="InterPro" id="IPR039420">
    <property type="entry name" value="WalR-like"/>
</dbReference>
<dbReference type="Proteomes" id="UP001177341">
    <property type="component" value="Unassembled WGS sequence"/>
</dbReference>
<dbReference type="GO" id="GO:0005829">
    <property type="term" value="C:cytosol"/>
    <property type="evidence" value="ECO:0007669"/>
    <property type="project" value="TreeGrafter"/>
</dbReference>
<dbReference type="InterPro" id="IPR036388">
    <property type="entry name" value="WH-like_DNA-bd_sf"/>
</dbReference>